<evidence type="ECO:0000313" key="5">
    <source>
        <dbReference type="Proteomes" id="UP000030351"/>
    </source>
</evidence>
<keyword evidence="5" id="KW-1185">Reference proteome</keyword>
<dbReference type="EMBL" id="JRUQ01000089">
    <property type="protein sequence ID" value="KGT86747.1"/>
    <property type="molecule type" value="Genomic_DNA"/>
</dbReference>
<dbReference type="Pfam" id="PF00440">
    <property type="entry name" value="TetR_N"/>
    <property type="match status" value="1"/>
</dbReference>
<dbReference type="InterPro" id="IPR009057">
    <property type="entry name" value="Homeodomain-like_sf"/>
</dbReference>
<dbReference type="GO" id="GO:0003700">
    <property type="term" value="F:DNA-binding transcription factor activity"/>
    <property type="evidence" value="ECO:0007669"/>
    <property type="project" value="TreeGrafter"/>
</dbReference>
<dbReference type="eggNOG" id="COG1309">
    <property type="taxonomic scope" value="Bacteria"/>
</dbReference>
<accession>A0A0A3YIZ4</accession>
<evidence type="ECO:0000313" key="4">
    <source>
        <dbReference type="EMBL" id="KGT86747.1"/>
    </source>
</evidence>
<dbReference type="STRING" id="371042.NG99_24750"/>
<proteinExistence type="predicted"/>
<keyword evidence="1 2" id="KW-0238">DNA-binding</keyword>
<evidence type="ECO:0000259" key="3">
    <source>
        <dbReference type="PROSITE" id="PS50977"/>
    </source>
</evidence>
<dbReference type="GO" id="GO:0000976">
    <property type="term" value="F:transcription cis-regulatory region binding"/>
    <property type="evidence" value="ECO:0007669"/>
    <property type="project" value="TreeGrafter"/>
</dbReference>
<dbReference type="InterPro" id="IPR001647">
    <property type="entry name" value="HTH_TetR"/>
</dbReference>
<feature type="domain" description="HTH tetR-type" evidence="3">
    <location>
        <begin position="21"/>
        <end position="81"/>
    </location>
</feature>
<dbReference type="InterPro" id="IPR041669">
    <property type="entry name" value="TetR_C_15"/>
</dbReference>
<dbReference type="OrthoDB" id="9816320at2"/>
<evidence type="ECO:0000256" key="1">
    <source>
        <dbReference type="ARBA" id="ARBA00023125"/>
    </source>
</evidence>
<gene>
    <name evidence="4" type="ORF">NG99_24750</name>
</gene>
<dbReference type="Proteomes" id="UP000030351">
    <property type="component" value="Unassembled WGS sequence"/>
</dbReference>
<feature type="DNA-binding region" description="H-T-H motif" evidence="2">
    <location>
        <begin position="44"/>
        <end position="63"/>
    </location>
</feature>
<dbReference type="Pfam" id="PF17918">
    <property type="entry name" value="TetR_C_15"/>
    <property type="match status" value="1"/>
</dbReference>
<dbReference type="PANTHER" id="PTHR30055">
    <property type="entry name" value="HTH-TYPE TRANSCRIPTIONAL REGULATOR RUTR"/>
    <property type="match status" value="1"/>
</dbReference>
<dbReference type="Gene3D" id="1.10.357.10">
    <property type="entry name" value="Tetracycline Repressor, domain 2"/>
    <property type="match status" value="1"/>
</dbReference>
<reference evidence="4 5" key="1">
    <citation type="submission" date="2014-10" db="EMBL/GenBank/DDBJ databases">
        <title>Genome sequence of Erwinia typographi M043b.</title>
        <authorList>
            <person name="Chan K.-G."/>
            <person name="Tan W.-S."/>
        </authorList>
    </citation>
    <scope>NUCLEOTIDE SEQUENCE [LARGE SCALE GENOMIC DNA]</scope>
    <source>
        <strain evidence="4 5">M043b</strain>
    </source>
</reference>
<evidence type="ECO:0000256" key="2">
    <source>
        <dbReference type="PROSITE-ProRule" id="PRU00335"/>
    </source>
</evidence>
<dbReference type="AlphaFoldDB" id="A0A0A3YIZ4"/>
<comment type="caution">
    <text evidence="4">The sequence shown here is derived from an EMBL/GenBank/DDBJ whole genome shotgun (WGS) entry which is preliminary data.</text>
</comment>
<name>A0A0A3YIZ4_9GAMM</name>
<dbReference type="PROSITE" id="PS50977">
    <property type="entry name" value="HTH_TETR_2"/>
    <property type="match status" value="1"/>
</dbReference>
<dbReference type="InterPro" id="IPR050109">
    <property type="entry name" value="HTH-type_TetR-like_transc_reg"/>
</dbReference>
<sequence>MAIESVPNQNPRRMPRQRRSSVTVEIILEATLQILLRTGTSELTTTLVAERAGVSVGSLYQYFPNKQALFFAVNERYLDRLAARIEEVCLALHGAPYAAMAEGVISEYIKIKMERYELTHALYHAAEDIDVSEIVETMCQRVEAASQAMFATASDATFQDLPALNMTLMNVLFGTVRTFFDRNSPELLNRQLQEQLIILFCTSLRSGRRTL</sequence>
<dbReference type="SUPFAM" id="SSF46689">
    <property type="entry name" value="Homeodomain-like"/>
    <property type="match status" value="1"/>
</dbReference>
<dbReference type="RefSeq" id="WP_034898958.1">
    <property type="nucleotide sequence ID" value="NZ_JRUQ01000089.1"/>
</dbReference>
<dbReference type="PRINTS" id="PR00455">
    <property type="entry name" value="HTHTETR"/>
</dbReference>
<protein>
    <submittedName>
        <fullName evidence="4">TetR family transcriptional regulator</fullName>
    </submittedName>
</protein>
<dbReference type="PANTHER" id="PTHR30055:SF201">
    <property type="entry name" value="TRANSCRIPTIONAL REGULATORY PROTEIN"/>
    <property type="match status" value="1"/>
</dbReference>
<organism evidence="4 5">
    <name type="scientific">Erwinia typographi</name>
    <dbReference type="NCBI Taxonomy" id="371042"/>
    <lineage>
        <taxon>Bacteria</taxon>
        <taxon>Pseudomonadati</taxon>
        <taxon>Pseudomonadota</taxon>
        <taxon>Gammaproteobacteria</taxon>
        <taxon>Enterobacterales</taxon>
        <taxon>Erwiniaceae</taxon>
        <taxon>Erwinia</taxon>
    </lineage>
</organism>